<dbReference type="EnsemblMetazoa" id="SSS_3288s_mrna">
    <property type="protein sequence ID" value="KAF7493258.1"/>
    <property type="gene ID" value="SSS_3288"/>
</dbReference>
<dbReference type="SMART" id="SM00239">
    <property type="entry name" value="C2"/>
    <property type="match status" value="1"/>
</dbReference>
<evidence type="ECO:0000313" key="7">
    <source>
        <dbReference type="Proteomes" id="UP000070412"/>
    </source>
</evidence>
<feature type="compositionally biased region" description="Polar residues" evidence="1">
    <location>
        <begin position="551"/>
        <end position="570"/>
    </location>
</feature>
<feature type="region of interest" description="Disordered" evidence="1">
    <location>
        <begin position="551"/>
        <end position="593"/>
    </location>
</feature>
<dbReference type="PROSITE" id="PS50004">
    <property type="entry name" value="C2"/>
    <property type="match status" value="1"/>
</dbReference>
<feature type="signal peptide" evidence="3">
    <location>
        <begin position="1"/>
        <end position="16"/>
    </location>
</feature>
<feature type="region of interest" description="Disordered" evidence="1">
    <location>
        <begin position="504"/>
        <end position="529"/>
    </location>
</feature>
<dbReference type="InterPro" id="IPR000008">
    <property type="entry name" value="C2_dom"/>
</dbReference>
<evidence type="ECO:0000259" key="4">
    <source>
        <dbReference type="PROSITE" id="PS50004"/>
    </source>
</evidence>
<gene>
    <name evidence="5" type="ORF">SSS_3288</name>
</gene>
<dbReference type="AlphaFoldDB" id="A0A834VH09"/>
<evidence type="ECO:0000313" key="6">
    <source>
        <dbReference type="EnsemblMetazoa" id="KAF7493258.1"/>
    </source>
</evidence>
<evidence type="ECO:0000256" key="1">
    <source>
        <dbReference type="SAM" id="MobiDB-lite"/>
    </source>
</evidence>
<dbReference type="Pfam" id="PF00168">
    <property type="entry name" value="C2"/>
    <property type="match status" value="1"/>
</dbReference>
<dbReference type="CDD" id="cd00030">
    <property type="entry name" value="C2"/>
    <property type="match status" value="1"/>
</dbReference>
<keyword evidence="2" id="KW-0812">Transmembrane</keyword>
<proteinExistence type="predicted"/>
<keyword evidence="7" id="KW-1185">Reference proteome</keyword>
<name>A0A834VH09_SARSC</name>
<dbReference type="Gene3D" id="2.60.40.150">
    <property type="entry name" value="C2 domain"/>
    <property type="match status" value="2"/>
</dbReference>
<accession>A0A834VH09</accession>
<keyword evidence="3" id="KW-0732">Signal</keyword>
<protein>
    <recommendedName>
        <fullName evidence="4">C2 domain-containing protein</fullName>
    </recommendedName>
</protein>
<evidence type="ECO:0000256" key="3">
    <source>
        <dbReference type="SAM" id="SignalP"/>
    </source>
</evidence>
<evidence type="ECO:0000256" key="2">
    <source>
        <dbReference type="SAM" id="Phobius"/>
    </source>
</evidence>
<evidence type="ECO:0000313" key="5">
    <source>
        <dbReference type="EMBL" id="KAF7493258.1"/>
    </source>
</evidence>
<keyword evidence="2" id="KW-0472">Membrane</keyword>
<keyword evidence="2" id="KW-1133">Transmembrane helix</keyword>
<feature type="chain" id="PRO_5038259551" description="C2 domain-containing protein" evidence="3">
    <location>
        <begin position="17"/>
        <end position="631"/>
    </location>
</feature>
<dbReference type="Proteomes" id="UP000070412">
    <property type="component" value="Unassembled WGS sequence"/>
</dbReference>
<dbReference type="OrthoDB" id="67700at2759"/>
<dbReference type="InterPro" id="IPR035892">
    <property type="entry name" value="C2_domain_sf"/>
</dbReference>
<organism evidence="5">
    <name type="scientific">Sarcoptes scabiei</name>
    <name type="common">Itch mite</name>
    <name type="synonym">Acarus scabiei</name>
    <dbReference type="NCBI Taxonomy" id="52283"/>
    <lineage>
        <taxon>Eukaryota</taxon>
        <taxon>Metazoa</taxon>
        <taxon>Ecdysozoa</taxon>
        <taxon>Arthropoda</taxon>
        <taxon>Chelicerata</taxon>
        <taxon>Arachnida</taxon>
        <taxon>Acari</taxon>
        <taxon>Acariformes</taxon>
        <taxon>Sarcoptiformes</taxon>
        <taxon>Astigmata</taxon>
        <taxon>Psoroptidia</taxon>
        <taxon>Sarcoptoidea</taxon>
        <taxon>Sarcoptidae</taxon>
        <taxon>Sarcoptinae</taxon>
        <taxon>Sarcoptes</taxon>
    </lineage>
</organism>
<dbReference type="EMBL" id="WVUK01000056">
    <property type="protein sequence ID" value="KAF7493258.1"/>
    <property type="molecule type" value="Genomic_DNA"/>
</dbReference>
<reference evidence="6" key="3">
    <citation type="submission" date="2022-06" db="UniProtKB">
        <authorList>
            <consortium name="EnsemblMetazoa"/>
        </authorList>
    </citation>
    <scope>IDENTIFICATION</scope>
</reference>
<reference evidence="7" key="1">
    <citation type="journal article" date="2020" name="PLoS Negl. Trop. Dis.">
        <title>High-quality nuclear genome for Sarcoptes scabiei-A critical resource for a neglected parasite.</title>
        <authorList>
            <person name="Korhonen P.K."/>
            <person name="Gasser R.B."/>
            <person name="Ma G."/>
            <person name="Wang T."/>
            <person name="Stroehlein A.J."/>
            <person name="Young N.D."/>
            <person name="Ang C.S."/>
            <person name="Fernando D.D."/>
            <person name="Lu H.C."/>
            <person name="Taylor S."/>
            <person name="Reynolds S.L."/>
            <person name="Mofiz E."/>
            <person name="Najaraj S.H."/>
            <person name="Gowda H."/>
            <person name="Madugundu A."/>
            <person name="Renuse S."/>
            <person name="Holt D."/>
            <person name="Pandey A."/>
            <person name="Papenfuss A.T."/>
            <person name="Fischer K."/>
        </authorList>
    </citation>
    <scope>NUCLEOTIDE SEQUENCE [LARGE SCALE GENOMIC DNA]</scope>
</reference>
<feature type="domain" description="C2" evidence="4">
    <location>
        <begin position="183"/>
        <end position="320"/>
    </location>
</feature>
<sequence length="631" mass="71670">MIAMMMINLIAKFSAAIPSTVASFQSPSTSPAPKTIMSSLLSENDKLVIIAIAASLILFTLLFTVCFVSPWCLLHRLLSRWKHSNRFDLNDSFETKSTKHSSKSQSSYPSIEPKIESESKHFYLSIVPVYGGKNEKSASISHPYGSMNQFEHLTSLAESTRIRYSLCQNQFKSNESNRAIPSKIPKLEAKIVWRSLNETTIQLIIKVHRIFDLSFRESQTEPSPYLIVILSGYRLHRKSFILKGSKNELFRTKTIKKTTDALFNTQPEFVSEELPKVLLKEATLKFRLMDEERYANDVCLAELSIPMKKIKQLDELLNENKKKKRKIKSNESIRIGNDFDQNQNEIKRTDSMVDDVDGDGGGDSSIDAIETDADDAEQFDCFTMFPINEIKGELLVGFCYLPTSKRINITVVKGTIKSGFFKTYTQAINNNLKYTQIDSNLSHQAFFIKVLMFHNGKLIKKKKSSLSIRLIWGANETISIDLPEDSMENVRLMLILAYKLQNVNSPQSPESPENTAPPPPSSFPPSTNEIVEKDSTKQNIENDAMPKQFVSKTNDSYCNSNGTNSNNLHQQQRRDSSSGIDANKVGRQTNSDSKNSFKHYCIGHFVLDGRTWIEEIIGKPRRQLLKWYKLC</sequence>
<feature type="transmembrane region" description="Helical" evidence="2">
    <location>
        <begin position="47"/>
        <end position="74"/>
    </location>
</feature>
<reference evidence="5" key="2">
    <citation type="submission" date="2020-01" db="EMBL/GenBank/DDBJ databases">
        <authorList>
            <person name="Korhonen P.K.K."/>
            <person name="Guangxu M.G."/>
            <person name="Wang T.W."/>
            <person name="Stroehlein A.J.S."/>
            <person name="Young N.D."/>
            <person name="Ang C.-S.A."/>
            <person name="Fernando D.W.F."/>
            <person name="Lu H.L."/>
            <person name="Taylor S.T."/>
            <person name="Ehtesham M.E.M."/>
            <person name="Najaraj S.H.N."/>
            <person name="Harsha G.H.G."/>
            <person name="Madugundu A.M."/>
            <person name="Renuse S.R."/>
            <person name="Holt D.H."/>
            <person name="Pandey A.P."/>
            <person name="Papenfuss A.P."/>
            <person name="Gasser R.B.G."/>
            <person name="Fischer K.F."/>
        </authorList>
    </citation>
    <scope>NUCLEOTIDE SEQUENCE</scope>
    <source>
        <strain evidence="5">SSS_KF_BRIS2020</strain>
    </source>
</reference>
<dbReference type="PANTHER" id="PTHR10024">
    <property type="entry name" value="SYNAPTOTAGMIN"/>
    <property type="match status" value="1"/>
</dbReference>
<dbReference type="SUPFAM" id="SSF49562">
    <property type="entry name" value="C2 domain (Calcium/lipid-binding domain, CaLB)"/>
    <property type="match status" value="1"/>
</dbReference>